<reference evidence="1 2" key="1">
    <citation type="submission" date="2017-12" db="EMBL/GenBank/DDBJ databases">
        <title>Integrating genomic resources of turbot (Scophthalmus maximus) in depth evaluation of genetic and physical mapping variation across individuals.</title>
        <authorList>
            <person name="Martinez P."/>
        </authorList>
    </citation>
    <scope>NUCLEOTIDE SEQUENCE [LARGE SCALE GENOMIC DNA]</scope>
</reference>
<gene>
    <name evidence="1" type="ORF">SMAX5B_013007</name>
</gene>
<sequence length="59" mass="6927">MVIVPPIDNRMYDLCDKHRLIYMVHMVRIMYVDMGCEIRNTSQLATPDSLNGDAENLWQ</sequence>
<name>A0A2U9CMC7_SCOMX</name>
<protein>
    <submittedName>
        <fullName evidence="1">Uncharacterized protein</fullName>
    </submittedName>
</protein>
<evidence type="ECO:0000313" key="1">
    <source>
        <dbReference type="EMBL" id="AWP17130.1"/>
    </source>
</evidence>
<keyword evidence="2" id="KW-1185">Reference proteome</keyword>
<dbReference type="Proteomes" id="UP000246464">
    <property type="component" value="Chromosome 18"/>
</dbReference>
<dbReference type="AlphaFoldDB" id="A0A2U9CMC7"/>
<dbReference type="EMBL" id="CP026260">
    <property type="protein sequence ID" value="AWP17130.1"/>
    <property type="molecule type" value="Genomic_DNA"/>
</dbReference>
<proteinExistence type="predicted"/>
<evidence type="ECO:0000313" key="2">
    <source>
        <dbReference type="Proteomes" id="UP000246464"/>
    </source>
</evidence>
<organism evidence="1 2">
    <name type="scientific">Scophthalmus maximus</name>
    <name type="common">Turbot</name>
    <name type="synonym">Psetta maxima</name>
    <dbReference type="NCBI Taxonomy" id="52904"/>
    <lineage>
        <taxon>Eukaryota</taxon>
        <taxon>Metazoa</taxon>
        <taxon>Chordata</taxon>
        <taxon>Craniata</taxon>
        <taxon>Vertebrata</taxon>
        <taxon>Euteleostomi</taxon>
        <taxon>Actinopterygii</taxon>
        <taxon>Neopterygii</taxon>
        <taxon>Teleostei</taxon>
        <taxon>Neoteleostei</taxon>
        <taxon>Acanthomorphata</taxon>
        <taxon>Carangaria</taxon>
        <taxon>Pleuronectiformes</taxon>
        <taxon>Pleuronectoidei</taxon>
        <taxon>Scophthalmidae</taxon>
        <taxon>Scophthalmus</taxon>
    </lineage>
</organism>
<accession>A0A2U9CMC7</accession>